<dbReference type="InterPro" id="IPR047146">
    <property type="entry name" value="Cyt_P450_E_CYP52_fungi"/>
</dbReference>
<sequence length="91" mass="10272">MRTLIDNFVSGYLGEPIQEWSDKYGNIMNIRILFVNGFFTTEPEHVKIVLASQFDSFEKGPVFFQMMNSLLGTGVFNSDGERIGRIGSSMP</sequence>
<keyword evidence="3" id="KW-0349">Heme</keyword>
<evidence type="ECO:0000256" key="6">
    <source>
        <dbReference type="ARBA" id="ARBA00023004"/>
    </source>
</evidence>
<evidence type="ECO:0000256" key="4">
    <source>
        <dbReference type="ARBA" id="ARBA00022723"/>
    </source>
</evidence>
<comment type="similarity">
    <text evidence="2">Belongs to the cytochrome P450 family.</text>
</comment>
<comment type="cofactor">
    <cofactor evidence="1">
        <name>heme</name>
        <dbReference type="ChEBI" id="CHEBI:30413"/>
    </cofactor>
</comment>
<evidence type="ECO:0000256" key="2">
    <source>
        <dbReference type="ARBA" id="ARBA00010617"/>
    </source>
</evidence>
<evidence type="ECO:0000256" key="3">
    <source>
        <dbReference type="ARBA" id="ARBA00022617"/>
    </source>
</evidence>
<gene>
    <name evidence="8" type="ORF">HGRIS_014055</name>
</gene>
<dbReference type="PANTHER" id="PTHR24287">
    <property type="entry name" value="P450, PUTATIVE (EUROFUNG)-RELATED"/>
    <property type="match status" value="1"/>
</dbReference>
<dbReference type="Proteomes" id="UP001556367">
    <property type="component" value="Unassembled WGS sequence"/>
</dbReference>
<dbReference type="EMBL" id="JASNQZ010000003">
    <property type="protein sequence ID" value="KAL0958725.1"/>
    <property type="molecule type" value="Genomic_DNA"/>
</dbReference>
<accession>A0ABR3JTM0</accession>
<evidence type="ECO:0000256" key="5">
    <source>
        <dbReference type="ARBA" id="ARBA00023002"/>
    </source>
</evidence>
<organism evidence="8 9">
    <name type="scientific">Hohenbuehelia grisea</name>
    <dbReference type="NCBI Taxonomy" id="104357"/>
    <lineage>
        <taxon>Eukaryota</taxon>
        <taxon>Fungi</taxon>
        <taxon>Dikarya</taxon>
        <taxon>Basidiomycota</taxon>
        <taxon>Agaricomycotina</taxon>
        <taxon>Agaricomycetes</taxon>
        <taxon>Agaricomycetidae</taxon>
        <taxon>Agaricales</taxon>
        <taxon>Pleurotineae</taxon>
        <taxon>Pleurotaceae</taxon>
        <taxon>Hohenbuehelia</taxon>
    </lineage>
</organism>
<protein>
    <submittedName>
        <fullName evidence="8">Uncharacterized protein</fullName>
    </submittedName>
</protein>
<dbReference type="PANTHER" id="PTHR24287:SF1">
    <property type="entry name" value="P450, PUTATIVE (EUROFUNG)-RELATED"/>
    <property type="match status" value="1"/>
</dbReference>
<keyword evidence="9" id="KW-1185">Reference proteome</keyword>
<name>A0ABR3JTM0_9AGAR</name>
<comment type="caution">
    <text evidence="8">The sequence shown here is derived from an EMBL/GenBank/DDBJ whole genome shotgun (WGS) entry which is preliminary data.</text>
</comment>
<dbReference type="SUPFAM" id="SSF48264">
    <property type="entry name" value="Cytochrome P450"/>
    <property type="match status" value="1"/>
</dbReference>
<evidence type="ECO:0000256" key="7">
    <source>
        <dbReference type="ARBA" id="ARBA00023033"/>
    </source>
</evidence>
<dbReference type="InterPro" id="IPR036396">
    <property type="entry name" value="Cyt_P450_sf"/>
</dbReference>
<keyword evidence="7" id="KW-0503">Monooxygenase</keyword>
<dbReference type="Gene3D" id="1.10.630.10">
    <property type="entry name" value="Cytochrome P450"/>
    <property type="match status" value="1"/>
</dbReference>
<keyword evidence="4" id="KW-0479">Metal-binding</keyword>
<evidence type="ECO:0000313" key="9">
    <source>
        <dbReference type="Proteomes" id="UP001556367"/>
    </source>
</evidence>
<proteinExistence type="inferred from homology"/>
<evidence type="ECO:0000256" key="1">
    <source>
        <dbReference type="ARBA" id="ARBA00001971"/>
    </source>
</evidence>
<reference evidence="9" key="1">
    <citation type="submission" date="2024-06" db="EMBL/GenBank/DDBJ databases">
        <title>Multi-omics analyses provide insights into the biosynthesis of the anticancer antibiotic pleurotin in Hohenbuehelia grisea.</title>
        <authorList>
            <person name="Weaver J.A."/>
            <person name="Alberti F."/>
        </authorList>
    </citation>
    <scope>NUCLEOTIDE SEQUENCE [LARGE SCALE GENOMIC DNA]</scope>
    <source>
        <strain evidence="9">T-177</strain>
    </source>
</reference>
<evidence type="ECO:0000313" key="8">
    <source>
        <dbReference type="EMBL" id="KAL0958725.1"/>
    </source>
</evidence>
<keyword evidence="5" id="KW-0560">Oxidoreductase</keyword>
<keyword evidence="6" id="KW-0408">Iron</keyword>